<protein>
    <submittedName>
        <fullName evidence="1">Uncharacterized protein</fullName>
    </submittedName>
</protein>
<comment type="caution">
    <text evidence="1">The sequence shown here is derived from an EMBL/GenBank/DDBJ whole genome shotgun (WGS) entry which is preliminary data.</text>
</comment>
<organism evidence="1 2">
    <name type="scientific">Filobacillus milosensis</name>
    <dbReference type="NCBI Taxonomy" id="94137"/>
    <lineage>
        <taxon>Bacteria</taxon>
        <taxon>Bacillati</taxon>
        <taxon>Bacillota</taxon>
        <taxon>Bacilli</taxon>
        <taxon>Bacillales</taxon>
        <taxon>Bacillaceae</taxon>
        <taxon>Filobacillus</taxon>
    </lineage>
</organism>
<dbReference type="Proteomes" id="UP000297975">
    <property type="component" value="Unassembled WGS sequence"/>
</dbReference>
<keyword evidence="2" id="KW-1185">Reference proteome</keyword>
<sequence length="75" mass="8877">MKNGYKVIEIIDNQLNENGHECTKETYERLIELGYSDVQAKQKMGQVMVQEMKVMLKNEEAFNEDRYCEKLKDLT</sequence>
<name>A0A4Y8IQA0_9BACI</name>
<dbReference type="OrthoDB" id="1684217at2"/>
<evidence type="ECO:0000313" key="2">
    <source>
        <dbReference type="Proteomes" id="UP000297975"/>
    </source>
</evidence>
<proteinExistence type="predicted"/>
<dbReference type="AlphaFoldDB" id="A0A4Y8IQA0"/>
<accession>A0A4Y8IQA0</accession>
<dbReference type="RefSeq" id="WP_134339604.1">
    <property type="nucleotide sequence ID" value="NZ_SOPW01000005.1"/>
</dbReference>
<gene>
    <name evidence="1" type="ORF">E3U55_06440</name>
</gene>
<reference evidence="1 2" key="1">
    <citation type="submission" date="2019-03" db="EMBL/GenBank/DDBJ databases">
        <authorList>
            <person name="He R.-H."/>
        </authorList>
    </citation>
    <scope>NUCLEOTIDE SEQUENCE [LARGE SCALE GENOMIC DNA]</scope>
    <source>
        <strain evidence="2">SH 714</strain>
    </source>
</reference>
<dbReference type="EMBL" id="SOPW01000005">
    <property type="protein sequence ID" value="TFB22873.1"/>
    <property type="molecule type" value="Genomic_DNA"/>
</dbReference>
<evidence type="ECO:0000313" key="1">
    <source>
        <dbReference type="EMBL" id="TFB22873.1"/>
    </source>
</evidence>